<dbReference type="RefSeq" id="XP_032810336.1">
    <property type="nucleotide sequence ID" value="XM_032954445.1"/>
</dbReference>
<feature type="compositionally biased region" description="Basic and acidic residues" evidence="4">
    <location>
        <begin position="241"/>
        <end position="252"/>
    </location>
</feature>
<dbReference type="SMART" id="SM00369">
    <property type="entry name" value="LRR_TYP"/>
    <property type="match status" value="4"/>
</dbReference>
<dbReference type="SMART" id="SM00082">
    <property type="entry name" value="LRRCT"/>
    <property type="match status" value="2"/>
</dbReference>
<organism evidence="7 9">
    <name type="scientific">Petromyzon marinus</name>
    <name type="common">Sea lamprey</name>
    <dbReference type="NCBI Taxonomy" id="7757"/>
    <lineage>
        <taxon>Eukaryota</taxon>
        <taxon>Metazoa</taxon>
        <taxon>Chordata</taxon>
        <taxon>Craniata</taxon>
        <taxon>Vertebrata</taxon>
        <taxon>Cyclostomata</taxon>
        <taxon>Hyperoartia</taxon>
        <taxon>Petromyzontiformes</taxon>
        <taxon>Petromyzontidae</taxon>
        <taxon>Petromyzon</taxon>
    </lineage>
</organism>
<dbReference type="KEGG" id="pmrn:116942471"/>
<keyword evidence="1" id="KW-0433">Leucine-rich repeat</keyword>
<dbReference type="InterPro" id="IPR000483">
    <property type="entry name" value="Cys-rich_flank_reg_C"/>
</dbReference>
<dbReference type="Gene3D" id="3.80.10.10">
    <property type="entry name" value="Ribonuclease Inhibitor"/>
    <property type="match status" value="2"/>
</dbReference>
<reference evidence="8 9" key="1">
    <citation type="submission" date="2025-04" db="UniProtKB">
        <authorList>
            <consortium name="RefSeq"/>
        </authorList>
    </citation>
    <scope>IDENTIFICATION</scope>
    <source>
        <tissue evidence="8 9">Sperm</tissue>
    </source>
</reference>
<dbReference type="AlphaFoldDB" id="A0AAJ7WU78"/>
<feature type="region of interest" description="Disordered" evidence="4">
    <location>
        <begin position="236"/>
        <end position="255"/>
    </location>
</feature>
<dbReference type="RefSeq" id="XP_032810339.1">
    <property type="nucleotide sequence ID" value="XM_032954448.1"/>
</dbReference>
<dbReference type="SUPFAM" id="SSF52058">
    <property type="entry name" value="L domain-like"/>
    <property type="match status" value="2"/>
</dbReference>
<dbReference type="RefSeq" id="XP_032810335.1">
    <property type="nucleotide sequence ID" value="XM_032954444.1"/>
</dbReference>
<protein>
    <submittedName>
        <fullName evidence="8 9">Leucine-rich repeat-containing protein 17</fullName>
    </submittedName>
</protein>
<feature type="domain" description="LRRCT" evidence="6">
    <location>
        <begin position="374"/>
        <end position="425"/>
    </location>
</feature>
<evidence type="ECO:0000313" key="11">
    <source>
        <dbReference type="RefSeq" id="XP_032810339.1"/>
    </source>
</evidence>
<evidence type="ECO:0000313" key="8">
    <source>
        <dbReference type="RefSeq" id="XP_032810335.1"/>
    </source>
</evidence>
<feature type="chain" id="PRO_5044709633" evidence="5">
    <location>
        <begin position="36"/>
        <end position="469"/>
    </location>
</feature>
<sequence length="469" mass="53046">MPGGGAVRWAWGCRCPGALLVFSLVIIALLPCISTEKNSRRQHPGARTHACSGDCRREQRAFPRSVDECEVFYFNEEKSLDCRGRGLTSLSAKIPHNIIHLNMAQNQISVLLDYQFVKFQELKSLDLSGNVIQEMQANAFAGLNALHTLLLQFNRLAVVAEEVFIHLPKLQFLRIYKNPWHCSCEMEGMLHWLQLPSSRHMALYAECSSPSELAGEKLKKVNLQVLCPAAAWGTYSSQTDPSKDTTDPKEETVPDLTPQVTTIGKCVVTNFPTYAVNCHGKGLLMIPKKLPLDITSLDMSSNQIHHLLAGKLQSFRHLRFLSLRNNSLAYIHPDALAGLHILEHVDLRNNDLSSLEFGTLKDMYHLQSLLIEDNPWRCDFDIHYMVYWFSYHMGVRYGEPVCTQPPEFKGWTLANYMRRYYSDCSARTITRGRLNQANSSSIENQWDNRNNSIDESVSISTSSIGVSLP</sequence>
<dbReference type="RefSeq" id="XP_032810337.1">
    <property type="nucleotide sequence ID" value="XM_032954446.1"/>
</dbReference>
<dbReference type="CTD" id="10234"/>
<dbReference type="Proteomes" id="UP001318040">
    <property type="component" value="Chromosome 14"/>
</dbReference>
<feature type="domain" description="LRRCT" evidence="6">
    <location>
        <begin position="178"/>
        <end position="228"/>
    </location>
</feature>
<name>A0AAJ7WU78_PETMA</name>
<accession>A0AAJ7WU78</accession>
<dbReference type="PANTHER" id="PTHR24369:SF213">
    <property type="entry name" value="INSULIN LIKE GROWTH FACTOR BINDING PROTEIN ACID LABILE SUBUNIT"/>
    <property type="match status" value="1"/>
</dbReference>
<dbReference type="Pfam" id="PF13855">
    <property type="entry name" value="LRR_8"/>
    <property type="match status" value="2"/>
</dbReference>
<dbReference type="InterPro" id="IPR003591">
    <property type="entry name" value="Leu-rich_rpt_typical-subtyp"/>
</dbReference>
<feature type="signal peptide" evidence="5">
    <location>
        <begin position="1"/>
        <end position="35"/>
    </location>
</feature>
<evidence type="ECO:0000256" key="5">
    <source>
        <dbReference type="SAM" id="SignalP"/>
    </source>
</evidence>
<proteinExistence type="predicted"/>
<dbReference type="PANTHER" id="PTHR24369">
    <property type="entry name" value="ANTIGEN BSP, PUTATIVE-RELATED"/>
    <property type="match status" value="1"/>
</dbReference>
<dbReference type="InterPro" id="IPR001611">
    <property type="entry name" value="Leu-rich_rpt"/>
</dbReference>
<evidence type="ECO:0000313" key="9">
    <source>
        <dbReference type="RefSeq" id="XP_032810336.1"/>
    </source>
</evidence>
<keyword evidence="3" id="KW-0677">Repeat</keyword>
<evidence type="ECO:0000259" key="6">
    <source>
        <dbReference type="SMART" id="SM00082"/>
    </source>
</evidence>
<dbReference type="GO" id="GO:0005886">
    <property type="term" value="C:plasma membrane"/>
    <property type="evidence" value="ECO:0007669"/>
    <property type="project" value="TreeGrafter"/>
</dbReference>
<evidence type="ECO:0000256" key="3">
    <source>
        <dbReference type="ARBA" id="ARBA00022737"/>
    </source>
</evidence>
<dbReference type="InterPro" id="IPR050541">
    <property type="entry name" value="LRR_TM_domain-containing"/>
</dbReference>
<evidence type="ECO:0000256" key="2">
    <source>
        <dbReference type="ARBA" id="ARBA00022729"/>
    </source>
</evidence>
<keyword evidence="7" id="KW-1185">Reference proteome</keyword>
<evidence type="ECO:0000256" key="4">
    <source>
        <dbReference type="SAM" id="MobiDB-lite"/>
    </source>
</evidence>
<keyword evidence="2 5" id="KW-0732">Signal</keyword>
<evidence type="ECO:0000313" key="10">
    <source>
        <dbReference type="RefSeq" id="XP_032810337.1"/>
    </source>
</evidence>
<dbReference type="InterPro" id="IPR032675">
    <property type="entry name" value="LRR_dom_sf"/>
</dbReference>
<gene>
    <name evidence="8 9 10 11" type="primary">LRRC17</name>
</gene>
<evidence type="ECO:0000256" key="1">
    <source>
        <dbReference type="ARBA" id="ARBA00022614"/>
    </source>
</evidence>
<evidence type="ECO:0000313" key="7">
    <source>
        <dbReference type="Proteomes" id="UP001318040"/>
    </source>
</evidence>